<evidence type="ECO:0000313" key="2">
    <source>
        <dbReference type="Proteomes" id="UP000822476"/>
    </source>
</evidence>
<dbReference type="Proteomes" id="UP000822476">
    <property type="component" value="Unassembled WGS sequence"/>
</dbReference>
<keyword evidence="2" id="KW-1185">Reference proteome</keyword>
<dbReference type="AlphaFoldDB" id="A0A8S9YRB1"/>
<proteinExistence type="predicted"/>
<protein>
    <submittedName>
        <fullName evidence="1">Uncharacterized protein</fullName>
    </submittedName>
</protein>
<comment type="caution">
    <text evidence="1">The sequence shown here is derived from an EMBL/GenBank/DDBJ whole genome shotgun (WGS) entry which is preliminary data.</text>
</comment>
<name>A0A8S9YRB1_9TREM</name>
<sequence>MSISGYASTMSAIDPNTGQLIELPIDQTGAYVMQDGSTVLTTAQLQTGVQGGKSLLKPELAQHLTQHVGYKSTIGRGGFTMGANDQRWVNMNAPRSNRTITR</sequence>
<dbReference type="EMBL" id="JTDE01006975">
    <property type="protein sequence ID" value="KAF7241642.1"/>
    <property type="molecule type" value="Genomic_DNA"/>
</dbReference>
<reference evidence="1" key="1">
    <citation type="submission" date="2019-07" db="EMBL/GenBank/DDBJ databases">
        <title>Annotation for the trematode Paragonimus miyazaki's.</title>
        <authorList>
            <person name="Choi Y.-J."/>
        </authorList>
    </citation>
    <scope>NUCLEOTIDE SEQUENCE</scope>
    <source>
        <strain evidence="1">Japan</strain>
    </source>
</reference>
<dbReference type="OrthoDB" id="10025028at2759"/>
<evidence type="ECO:0000313" key="1">
    <source>
        <dbReference type="EMBL" id="KAF7241642.1"/>
    </source>
</evidence>
<accession>A0A8S9YRB1</accession>
<organism evidence="1 2">
    <name type="scientific">Paragonimus skrjabini miyazakii</name>
    <dbReference type="NCBI Taxonomy" id="59628"/>
    <lineage>
        <taxon>Eukaryota</taxon>
        <taxon>Metazoa</taxon>
        <taxon>Spiralia</taxon>
        <taxon>Lophotrochozoa</taxon>
        <taxon>Platyhelminthes</taxon>
        <taxon>Trematoda</taxon>
        <taxon>Digenea</taxon>
        <taxon>Plagiorchiida</taxon>
        <taxon>Troglotremata</taxon>
        <taxon>Troglotrematidae</taxon>
        <taxon>Paragonimus</taxon>
    </lineage>
</organism>
<gene>
    <name evidence="1" type="ORF">EG68_10618</name>
</gene>